<dbReference type="RefSeq" id="XP_040721917.1">
    <property type="nucleotide sequence ID" value="XM_040866485.1"/>
</dbReference>
<sequence length="235" mass="23953">MLLNIGLIASLAVASVSAHGAIVKAMGTNNVAGTALGIDDSVSRRSAGRAAQADTSVIRDRDVTTGAAGPCGKTSLAGALSMNEEIDKVAARNNGQLPTVQAGGDLEMTVHKINEDGAGPFMCDFSTDGETFKTMQVSRNVPGFLGLGLGRVQDFPLVVRIPADVTACSAGNSKDTCMVRCRNAAVAGPFGGCVPIKLEGATTTPATVPAPDATEAAVVAKRFSNDDGDDQETDE</sequence>
<dbReference type="PANTHER" id="PTHR34618">
    <property type="entry name" value="SURFACE PROTEIN MAS1, PUTATIVE-RELATED"/>
    <property type="match status" value="1"/>
</dbReference>
<dbReference type="EMBL" id="MCFI01000032">
    <property type="protein sequence ID" value="ORY73912.1"/>
    <property type="molecule type" value="Genomic_DNA"/>
</dbReference>
<evidence type="ECO:0000313" key="3">
    <source>
        <dbReference type="Proteomes" id="UP000193685"/>
    </source>
</evidence>
<dbReference type="OrthoDB" id="3241054at2759"/>
<dbReference type="Pfam" id="PF11327">
    <property type="entry name" value="Egh16-like"/>
    <property type="match status" value="1"/>
</dbReference>
<proteinExistence type="predicted"/>
<name>A0A1Y2EQV0_PROLT</name>
<gene>
    <name evidence="2" type="ORF">BCR37DRAFT_228243</name>
</gene>
<evidence type="ECO:0000313" key="2">
    <source>
        <dbReference type="EMBL" id="ORY73912.1"/>
    </source>
</evidence>
<feature type="signal peptide" evidence="1">
    <location>
        <begin position="1"/>
        <end position="18"/>
    </location>
</feature>
<feature type="chain" id="PRO_5013367899" evidence="1">
    <location>
        <begin position="19"/>
        <end position="235"/>
    </location>
</feature>
<dbReference type="Proteomes" id="UP000193685">
    <property type="component" value="Unassembled WGS sequence"/>
</dbReference>
<dbReference type="AlphaFoldDB" id="A0A1Y2EQV0"/>
<dbReference type="STRING" id="56484.A0A1Y2EQV0"/>
<keyword evidence="3" id="KW-1185">Reference proteome</keyword>
<evidence type="ECO:0000256" key="1">
    <source>
        <dbReference type="SAM" id="SignalP"/>
    </source>
</evidence>
<protein>
    <submittedName>
        <fullName evidence="2">Uncharacterized protein</fullName>
    </submittedName>
</protein>
<comment type="caution">
    <text evidence="2">The sequence shown here is derived from an EMBL/GenBank/DDBJ whole genome shotgun (WGS) entry which is preliminary data.</text>
</comment>
<dbReference type="InterPro" id="IPR021476">
    <property type="entry name" value="Egh16-like"/>
</dbReference>
<accession>A0A1Y2EQV0</accession>
<dbReference type="PANTHER" id="PTHR34618:SF1">
    <property type="entry name" value="SECRETED PROTEIN"/>
    <property type="match status" value="1"/>
</dbReference>
<organism evidence="2 3">
    <name type="scientific">Protomyces lactucae-debilis</name>
    <dbReference type="NCBI Taxonomy" id="2754530"/>
    <lineage>
        <taxon>Eukaryota</taxon>
        <taxon>Fungi</taxon>
        <taxon>Dikarya</taxon>
        <taxon>Ascomycota</taxon>
        <taxon>Taphrinomycotina</taxon>
        <taxon>Taphrinomycetes</taxon>
        <taxon>Taphrinales</taxon>
        <taxon>Protomycetaceae</taxon>
        <taxon>Protomyces</taxon>
    </lineage>
</organism>
<dbReference type="GeneID" id="63783084"/>
<dbReference type="OMA" id="VQMAQTN"/>
<keyword evidence="1" id="KW-0732">Signal</keyword>
<reference evidence="2 3" key="1">
    <citation type="submission" date="2016-07" db="EMBL/GenBank/DDBJ databases">
        <title>Pervasive Adenine N6-methylation of Active Genes in Fungi.</title>
        <authorList>
            <consortium name="DOE Joint Genome Institute"/>
            <person name="Mondo S.J."/>
            <person name="Dannebaum R.O."/>
            <person name="Kuo R.C."/>
            <person name="Labutti K."/>
            <person name="Haridas S."/>
            <person name="Kuo A."/>
            <person name="Salamov A."/>
            <person name="Ahrendt S.R."/>
            <person name="Lipzen A."/>
            <person name="Sullivan W."/>
            <person name="Andreopoulos W.B."/>
            <person name="Clum A."/>
            <person name="Lindquist E."/>
            <person name="Daum C."/>
            <person name="Ramamoorthy G.K."/>
            <person name="Gryganskyi A."/>
            <person name="Culley D."/>
            <person name="Magnuson J.K."/>
            <person name="James T.Y."/>
            <person name="O'Malley M.A."/>
            <person name="Stajich J.E."/>
            <person name="Spatafora J.W."/>
            <person name="Visel A."/>
            <person name="Grigoriev I.V."/>
        </authorList>
    </citation>
    <scope>NUCLEOTIDE SEQUENCE [LARGE SCALE GENOMIC DNA]</scope>
    <source>
        <strain evidence="2 3">12-1054</strain>
    </source>
</reference>